<evidence type="ECO:0000259" key="6">
    <source>
        <dbReference type="PROSITE" id="PS50931"/>
    </source>
</evidence>
<dbReference type="InterPro" id="IPR036388">
    <property type="entry name" value="WH-like_DNA-bd_sf"/>
</dbReference>
<dbReference type="PROSITE" id="PS50931">
    <property type="entry name" value="HTH_LYSR"/>
    <property type="match status" value="1"/>
</dbReference>
<evidence type="ECO:0000256" key="3">
    <source>
        <dbReference type="ARBA" id="ARBA00023125"/>
    </source>
</evidence>
<dbReference type="AlphaFoldDB" id="A0A1H3PDS3"/>
<dbReference type="CDD" id="cd05466">
    <property type="entry name" value="PBP2_LTTR_substrate"/>
    <property type="match status" value="1"/>
</dbReference>
<evidence type="ECO:0000313" key="7">
    <source>
        <dbReference type="EMBL" id="SDY98549.1"/>
    </source>
</evidence>
<evidence type="ECO:0000256" key="4">
    <source>
        <dbReference type="ARBA" id="ARBA00023163"/>
    </source>
</evidence>
<dbReference type="Pfam" id="PF03466">
    <property type="entry name" value="LysR_substrate"/>
    <property type="match status" value="1"/>
</dbReference>
<evidence type="ECO:0000256" key="5">
    <source>
        <dbReference type="SAM" id="MobiDB-lite"/>
    </source>
</evidence>
<dbReference type="FunFam" id="1.10.10.10:FF:000001">
    <property type="entry name" value="LysR family transcriptional regulator"/>
    <property type="match status" value="1"/>
</dbReference>
<dbReference type="GO" id="GO:0003700">
    <property type="term" value="F:DNA-binding transcription factor activity"/>
    <property type="evidence" value="ECO:0007669"/>
    <property type="project" value="InterPro"/>
</dbReference>
<dbReference type="SUPFAM" id="SSF46785">
    <property type="entry name" value="Winged helix' DNA-binding domain"/>
    <property type="match status" value="1"/>
</dbReference>
<dbReference type="Gene3D" id="1.10.10.10">
    <property type="entry name" value="Winged helix-like DNA-binding domain superfamily/Winged helix DNA-binding domain"/>
    <property type="match status" value="1"/>
</dbReference>
<comment type="similarity">
    <text evidence="1">Belongs to the LysR transcriptional regulatory family.</text>
</comment>
<keyword evidence="3" id="KW-0238">DNA-binding</keyword>
<proteinExistence type="inferred from homology"/>
<name>A0A1H3PDS3_9ACTN</name>
<evidence type="ECO:0000256" key="2">
    <source>
        <dbReference type="ARBA" id="ARBA00023015"/>
    </source>
</evidence>
<dbReference type="Pfam" id="PF00126">
    <property type="entry name" value="HTH_1"/>
    <property type="match status" value="1"/>
</dbReference>
<dbReference type="InterPro" id="IPR050950">
    <property type="entry name" value="HTH-type_LysR_regulators"/>
</dbReference>
<dbReference type="Proteomes" id="UP000199632">
    <property type="component" value="Unassembled WGS sequence"/>
</dbReference>
<keyword evidence="8" id="KW-1185">Reference proteome</keyword>
<dbReference type="STRING" id="137265.SAMN05421684_2758"/>
<dbReference type="GO" id="GO:0005829">
    <property type="term" value="C:cytosol"/>
    <property type="evidence" value="ECO:0007669"/>
    <property type="project" value="TreeGrafter"/>
</dbReference>
<feature type="domain" description="HTH lysR-type" evidence="6">
    <location>
        <begin position="33"/>
        <end position="90"/>
    </location>
</feature>
<sequence length="322" mass="33557">MTDPPPRHRRATAGRHPVGPSVRGHTGVTLVAMDPRQVRNFLAVVEHGGFGRAAAALGLAQPTVSQSVKALERELGVTLFRRGSQGVVPSGAGSRFVGPARQLMHDIARLGASVGGHKQPVLQLVAGAPLATHPGAELVGSFVAAHPDVLVHIDRVPDRLAGDDDTVLTRVRTGASELGLAYLSGPVDELHTVELGRHAFVLAFPPGTRLPDRRVPLSVLDDGPLIGVPPGSSQRRLIKAALHTRGVRPRVVVENGQRDLSAALVLAGVGAAFLPDAAAAAIAARGAVVRVVDPPLHLAYGLVHRPAELTAIAEAFVDHVRG</sequence>
<reference evidence="8" key="1">
    <citation type="submission" date="2016-10" db="EMBL/GenBank/DDBJ databases">
        <authorList>
            <person name="Varghese N."/>
            <person name="Submissions S."/>
        </authorList>
    </citation>
    <scope>NUCLEOTIDE SEQUENCE [LARGE SCALE GENOMIC DNA]</scope>
    <source>
        <strain evidence="8">DSM 44718</strain>
    </source>
</reference>
<dbReference type="Gene3D" id="3.40.190.290">
    <property type="match status" value="1"/>
</dbReference>
<dbReference type="PANTHER" id="PTHR30419">
    <property type="entry name" value="HTH-TYPE TRANSCRIPTIONAL REGULATOR YBHD"/>
    <property type="match status" value="1"/>
</dbReference>
<dbReference type="EMBL" id="FNQB01000001">
    <property type="protein sequence ID" value="SDY98549.1"/>
    <property type="molecule type" value="Genomic_DNA"/>
</dbReference>
<dbReference type="PRINTS" id="PR00039">
    <property type="entry name" value="HTHLYSR"/>
</dbReference>
<keyword evidence="4" id="KW-0804">Transcription</keyword>
<feature type="region of interest" description="Disordered" evidence="5">
    <location>
        <begin position="1"/>
        <end position="24"/>
    </location>
</feature>
<dbReference type="InterPro" id="IPR005119">
    <property type="entry name" value="LysR_subst-bd"/>
</dbReference>
<dbReference type="InterPro" id="IPR036390">
    <property type="entry name" value="WH_DNA-bd_sf"/>
</dbReference>
<evidence type="ECO:0000256" key="1">
    <source>
        <dbReference type="ARBA" id="ARBA00009437"/>
    </source>
</evidence>
<protein>
    <submittedName>
        <fullName evidence="7">Transcriptional regulator, LysR family</fullName>
    </submittedName>
</protein>
<organism evidence="7 8">
    <name type="scientific">Asanoa ishikariensis</name>
    <dbReference type="NCBI Taxonomy" id="137265"/>
    <lineage>
        <taxon>Bacteria</taxon>
        <taxon>Bacillati</taxon>
        <taxon>Actinomycetota</taxon>
        <taxon>Actinomycetes</taxon>
        <taxon>Micromonosporales</taxon>
        <taxon>Micromonosporaceae</taxon>
        <taxon>Asanoa</taxon>
    </lineage>
</organism>
<evidence type="ECO:0000313" key="8">
    <source>
        <dbReference type="Proteomes" id="UP000199632"/>
    </source>
</evidence>
<dbReference type="GO" id="GO:0003677">
    <property type="term" value="F:DNA binding"/>
    <property type="evidence" value="ECO:0007669"/>
    <property type="project" value="UniProtKB-KW"/>
</dbReference>
<dbReference type="InterPro" id="IPR000847">
    <property type="entry name" value="LysR_HTH_N"/>
</dbReference>
<keyword evidence="2" id="KW-0805">Transcription regulation</keyword>
<dbReference type="SUPFAM" id="SSF53850">
    <property type="entry name" value="Periplasmic binding protein-like II"/>
    <property type="match status" value="1"/>
</dbReference>
<accession>A0A1H3PDS3</accession>
<gene>
    <name evidence="7" type="ORF">SAMN05421684_2758</name>
</gene>